<dbReference type="Proteomes" id="UP001497535">
    <property type="component" value="Unassembled WGS sequence"/>
</dbReference>
<organism evidence="1 2">
    <name type="scientific">Meloidogyne enterolobii</name>
    <name type="common">Root-knot nematode worm</name>
    <name type="synonym">Meloidogyne mayaguensis</name>
    <dbReference type="NCBI Taxonomy" id="390850"/>
    <lineage>
        <taxon>Eukaryota</taxon>
        <taxon>Metazoa</taxon>
        <taxon>Ecdysozoa</taxon>
        <taxon>Nematoda</taxon>
        <taxon>Chromadorea</taxon>
        <taxon>Rhabditida</taxon>
        <taxon>Tylenchina</taxon>
        <taxon>Tylenchomorpha</taxon>
        <taxon>Tylenchoidea</taxon>
        <taxon>Meloidogynidae</taxon>
        <taxon>Meloidogyninae</taxon>
        <taxon>Meloidogyne</taxon>
    </lineage>
</organism>
<reference evidence="1" key="1">
    <citation type="submission" date="2023-11" db="EMBL/GenBank/DDBJ databases">
        <authorList>
            <person name="Poullet M."/>
        </authorList>
    </citation>
    <scope>NUCLEOTIDE SEQUENCE</scope>
    <source>
        <strain evidence="1">E1834</strain>
    </source>
</reference>
<dbReference type="EMBL" id="CAVMJV010000019">
    <property type="protein sequence ID" value="CAK5064728.1"/>
    <property type="molecule type" value="Genomic_DNA"/>
</dbReference>
<gene>
    <name evidence="1" type="ORF">MENTE1834_LOCUS17115</name>
</gene>
<sequence length="62" mass="7328">MVISVWVEMENLSLGPNYLKWANKSVVELFRKLFRIDKFSLGLKRKFQSVTELFRTGNFSLD</sequence>
<evidence type="ECO:0000313" key="2">
    <source>
        <dbReference type="Proteomes" id="UP001497535"/>
    </source>
</evidence>
<keyword evidence="2" id="KW-1185">Reference proteome</keyword>
<accession>A0ACB0YW76</accession>
<name>A0ACB0YW76_MELEN</name>
<evidence type="ECO:0000313" key="1">
    <source>
        <dbReference type="EMBL" id="CAK5064728.1"/>
    </source>
</evidence>
<proteinExistence type="predicted"/>
<protein>
    <submittedName>
        <fullName evidence="1">Uncharacterized protein</fullName>
    </submittedName>
</protein>
<comment type="caution">
    <text evidence="1">The sequence shown here is derived from an EMBL/GenBank/DDBJ whole genome shotgun (WGS) entry which is preliminary data.</text>
</comment>